<dbReference type="EMBL" id="LSSL01005573">
    <property type="protein sequence ID" value="OLY78757.1"/>
    <property type="molecule type" value="Genomic_DNA"/>
</dbReference>
<gene>
    <name evidence="1" type="ORF">AYI68_g7186</name>
</gene>
<accession>A0A1R0GPD6</accession>
<name>A0A1R0GPD6_9FUNG</name>
<dbReference type="Proteomes" id="UP000187455">
    <property type="component" value="Unassembled WGS sequence"/>
</dbReference>
<comment type="caution">
    <text evidence="1">The sequence shown here is derived from an EMBL/GenBank/DDBJ whole genome shotgun (WGS) entry which is preliminary data.</text>
</comment>
<proteinExistence type="predicted"/>
<dbReference type="AlphaFoldDB" id="A0A1R0GPD6"/>
<sequence length="133" mass="14512">MVMRNHDLFEYESEASVSSSSEVFALGDDLEPLVNLAGEAVMEYLTSSLIGLLLSVDPKPPVRFSHIIPTAGAVQTLSVVITWSKRQSVDMRSKGVILALRSLLGECDMCTSNSVINVASSFAAQQQFRFKDL</sequence>
<keyword evidence="2" id="KW-1185">Reference proteome</keyword>
<evidence type="ECO:0000313" key="1">
    <source>
        <dbReference type="EMBL" id="OLY78757.1"/>
    </source>
</evidence>
<protein>
    <submittedName>
        <fullName evidence="1">Uncharacterized protein</fullName>
    </submittedName>
</protein>
<evidence type="ECO:0000313" key="2">
    <source>
        <dbReference type="Proteomes" id="UP000187455"/>
    </source>
</evidence>
<organism evidence="1 2">
    <name type="scientific">Smittium mucronatum</name>
    <dbReference type="NCBI Taxonomy" id="133383"/>
    <lineage>
        <taxon>Eukaryota</taxon>
        <taxon>Fungi</taxon>
        <taxon>Fungi incertae sedis</taxon>
        <taxon>Zoopagomycota</taxon>
        <taxon>Kickxellomycotina</taxon>
        <taxon>Harpellomycetes</taxon>
        <taxon>Harpellales</taxon>
        <taxon>Legeriomycetaceae</taxon>
        <taxon>Smittium</taxon>
    </lineage>
</organism>
<reference evidence="1 2" key="1">
    <citation type="journal article" date="2016" name="Mol. Biol. Evol.">
        <title>Genome-Wide Survey of Gut Fungi (Harpellales) Reveals the First Horizontally Transferred Ubiquitin Gene from a Mosquito Host.</title>
        <authorList>
            <person name="Wang Y."/>
            <person name="White M.M."/>
            <person name="Kvist S."/>
            <person name="Moncalvo J.M."/>
        </authorList>
    </citation>
    <scope>NUCLEOTIDE SEQUENCE [LARGE SCALE GENOMIC DNA]</scope>
    <source>
        <strain evidence="1 2">ALG-7-W6</strain>
    </source>
</reference>